<proteinExistence type="predicted"/>
<gene>
    <name evidence="1" type="ORF">I4F81_009410</name>
</gene>
<dbReference type="Proteomes" id="UP000798662">
    <property type="component" value="Chromosome 2"/>
</dbReference>
<evidence type="ECO:0000313" key="1">
    <source>
        <dbReference type="EMBL" id="KAK1866898.1"/>
    </source>
</evidence>
<organism evidence="1 2">
    <name type="scientific">Pyropia yezoensis</name>
    <name type="common">Susabi-nori</name>
    <name type="synonym">Porphyra yezoensis</name>
    <dbReference type="NCBI Taxonomy" id="2788"/>
    <lineage>
        <taxon>Eukaryota</taxon>
        <taxon>Rhodophyta</taxon>
        <taxon>Bangiophyceae</taxon>
        <taxon>Bangiales</taxon>
        <taxon>Bangiaceae</taxon>
        <taxon>Pyropia</taxon>
    </lineage>
</organism>
<comment type="caution">
    <text evidence="1">The sequence shown here is derived from an EMBL/GenBank/DDBJ whole genome shotgun (WGS) entry which is preliminary data.</text>
</comment>
<protein>
    <submittedName>
        <fullName evidence="1">Uncharacterized protein</fullName>
    </submittedName>
</protein>
<sequence>MASYKTSAPMRMRYMENSFSPSGLRSASQKPTLCVAIQECNRKTPSAPNRHPSHRHHQYDFTGKGDERQQSKRRCSAQEEIAPPPTADHAHHRPHLQSPQAPATPLLPPPPRLPLRHACRHARGGHYPATGVTALRRPPPPPPPQADHRRRRAGHPLTQPVVVVAAAVAAATAAELGLVAAGGGGETRAPADTEMASKRSSKPRWRGRMRRQQR</sequence>
<reference evidence="1" key="1">
    <citation type="submission" date="2019-11" db="EMBL/GenBank/DDBJ databases">
        <title>Nori genome reveals adaptations in red seaweeds to the harsh intertidal environment.</title>
        <authorList>
            <person name="Wang D."/>
            <person name="Mao Y."/>
        </authorList>
    </citation>
    <scope>NUCLEOTIDE SEQUENCE</scope>
    <source>
        <tissue evidence="1">Gametophyte</tissue>
    </source>
</reference>
<accession>A0ACC3CAU0</accession>
<keyword evidence="2" id="KW-1185">Reference proteome</keyword>
<dbReference type="EMBL" id="CM020619">
    <property type="protein sequence ID" value="KAK1866898.1"/>
    <property type="molecule type" value="Genomic_DNA"/>
</dbReference>
<name>A0ACC3CAU0_PYRYE</name>
<evidence type="ECO:0000313" key="2">
    <source>
        <dbReference type="Proteomes" id="UP000798662"/>
    </source>
</evidence>